<protein>
    <submittedName>
        <fullName evidence="3">Phenazine biosynthesis PhzC/PhzF protein</fullName>
    </submittedName>
</protein>
<dbReference type="GO" id="GO:0016853">
    <property type="term" value="F:isomerase activity"/>
    <property type="evidence" value="ECO:0007669"/>
    <property type="project" value="TreeGrafter"/>
</dbReference>
<feature type="active site" evidence="2">
    <location>
        <position position="54"/>
    </location>
</feature>
<reference evidence="3 4" key="1">
    <citation type="submission" date="2006-06" db="EMBL/GenBank/DDBJ databases">
        <authorList>
            <person name="Moran M.A."/>
            <person name="Ferriera S."/>
            <person name="Johnson J."/>
            <person name="Kravitz S."/>
            <person name="Beeson K."/>
            <person name="Sutton G."/>
            <person name="Rogers Y.-H."/>
            <person name="Friedman R."/>
            <person name="Frazier M."/>
            <person name="Venter J.C."/>
        </authorList>
    </citation>
    <scope>NUCLEOTIDE SEQUENCE [LARGE SCALE GENOMIC DNA]</scope>
    <source>
        <strain evidence="3 4">E-37</strain>
    </source>
</reference>
<dbReference type="NCBIfam" id="TIGR00654">
    <property type="entry name" value="PhzF_family"/>
    <property type="match status" value="1"/>
</dbReference>
<dbReference type="SUPFAM" id="SSF54506">
    <property type="entry name" value="Diaminopimelate epimerase-like"/>
    <property type="match status" value="1"/>
</dbReference>
<dbReference type="InterPro" id="IPR003719">
    <property type="entry name" value="Phenazine_PhzF-like"/>
</dbReference>
<proteinExistence type="inferred from homology"/>
<sequence>MRTEACLPDTLTFSTCDVFTTERFAGNPLAIVEGAGGLSTAQMQTITREFNLSETIFVMAPEDPAHTAKVRIFFPTAEIPFAGHPTVGCALHLALKDAPAGPFQTRIMLEEVAGLVPVDVWRDESTAWAEFQAPVLPFAPDAGTVPDNALLGEALGLAPQQIGFGAHRPGIWQGGPTFLYVPVSDMDALASARPLEPAWSTVMDLAGVDSAYVYTPGTVCDFRARVFSPAAGIPEDPATGSASALLAAQLAASGAIEADTARFILHQGVEMGRPSEIVLTVHTENGAPSRILVRGSAVPVSSGRIVPPDA</sequence>
<dbReference type="Gene3D" id="3.10.310.10">
    <property type="entry name" value="Diaminopimelate Epimerase, Chain A, domain 1"/>
    <property type="match status" value="2"/>
</dbReference>
<dbReference type="EMBL" id="AAYA01000006">
    <property type="protein sequence ID" value="EBA08058.1"/>
    <property type="molecule type" value="Genomic_DNA"/>
</dbReference>
<dbReference type="PANTHER" id="PTHR13774:SF32">
    <property type="entry name" value="ANTISENSE-ENHANCING SEQUENCE 1"/>
    <property type="match status" value="1"/>
</dbReference>
<dbReference type="Proteomes" id="UP000005713">
    <property type="component" value="Unassembled WGS sequence"/>
</dbReference>
<name>A3K3E4_SAGS3</name>
<evidence type="ECO:0000313" key="3">
    <source>
        <dbReference type="EMBL" id="EBA08058.1"/>
    </source>
</evidence>
<organism evidence="3 4">
    <name type="scientific">Sagittula stellata (strain ATCC 700073 / DSM 11524 / E-37)</name>
    <dbReference type="NCBI Taxonomy" id="388399"/>
    <lineage>
        <taxon>Bacteria</taxon>
        <taxon>Pseudomonadati</taxon>
        <taxon>Pseudomonadota</taxon>
        <taxon>Alphaproteobacteria</taxon>
        <taxon>Rhodobacterales</taxon>
        <taxon>Roseobacteraceae</taxon>
        <taxon>Sagittula</taxon>
    </lineage>
</organism>
<evidence type="ECO:0000256" key="1">
    <source>
        <dbReference type="ARBA" id="ARBA00008270"/>
    </source>
</evidence>
<gene>
    <name evidence="3" type="ORF">SSE37_10959</name>
</gene>
<dbReference type="AlphaFoldDB" id="A3K3E4"/>
<dbReference type="GO" id="GO:0005737">
    <property type="term" value="C:cytoplasm"/>
    <property type="evidence" value="ECO:0007669"/>
    <property type="project" value="TreeGrafter"/>
</dbReference>
<dbReference type="PANTHER" id="PTHR13774">
    <property type="entry name" value="PHENAZINE BIOSYNTHESIS PROTEIN"/>
    <property type="match status" value="1"/>
</dbReference>
<evidence type="ECO:0000256" key="2">
    <source>
        <dbReference type="PIRSR" id="PIRSR016184-1"/>
    </source>
</evidence>
<dbReference type="eggNOG" id="COG0384">
    <property type="taxonomic scope" value="Bacteria"/>
</dbReference>
<comment type="similarity">
    <text evidence="1">Belongs to the PhzF family.</text>
</comment>
<dbReference type="Pfam" id="PF02567">
    <property type="entry name" value="PhzC-PhzF"/>
    <property type="match status" value="1"/>
</dbReference>
<accession>A3K3E4</accession>
<keyword evidence="4" id="KW-1185">Reference proteome</keyword>
<comment type="caution">
    <text evidence="3">The sequence shown here is derived from an EMBL/GenBank/DDBJ whole genome shotgun (WGS) entry which is preliminary data.</text>
</comment>
<dbReference type="PIRSF" id="PIRSF016184">
    <property type="entry name" value="PhzC_PhzF"/>
    <property type="match status" value="1"/>
</dbReference>
<dbReference type="OrthoDB" id="9788221at2"/>
<evidence type="ECO:0000313" key="4">
    <source>
        <dbReference type="Proteomes" id="UP000005713"/>
    </source>
</evidence>